<dbReference type="Pfam" id="PF00440">
    <property type="entry name" value="TetR_N"/>
    <property type="match status" value="1"/>
</dbReference>
<dbReference type="PANTHER" id="PTHR30055:SF226">
    <property type="entry name" value="HTH-TYPE TRANSCRIPTIONAL REGULATOR PKSA"/>
    <property type="match status" value="1"/>
</dbReference>
<feature type="compositionally biased region" description="Low complexity" evidence="2">
    <location>
        <begin position="94"/>
        <end position="104"/>
    </location>
</feature>
<gene>
    <name evidence="3" type="ORF">FH608_015680</name>
</gene>
<dbReference type="SUPFAM" id="SSF46689">
    <property type="entry name" value="Homeodomain-like"/>
    <property type="match status" value="1"/>
</dbReference>
<dbReference type="AlphaFoldDB" id="A0A5C4WLY7"/>
<evidence type="ECO:0000256" key="2">
    <source>
        <dbReference type="SAM" id="MobiDB-lite"/>
    </source>
</evidence>
<comment type="caution">
    <text evidence="3">The sequence shown here is derived from an EMBL/GenBank/DDBJ whole genome shotgun (WGS) entry which is preliminary data.</text>
</comment>
<dbReference type="RefSeq" id="WP_139631221.1">
    <property type="nucleotide sequence ID" value="NZ_VDLX02000005.1"/>
</dbReference>
<protein>
    <submittedName>
        <fullName evidence="3">TetR family transcriptional regulator</fullName>
    </submittedName>
</protein>
<dbReference type="PRINTS" id="PR00455">
    <property type="entry name" value="HTHTETR"/>
</dbReference>
<keyword evidence="4" id="KW-1185">Reference proteome</keyword>
<dbReference type="PANTHER" id="PTHR30055">
    <property type="entry name" value="HTH-TYPE TRANSCRIPTIONAL REGULATOR RUTR"/>
    <property type="match status" value="1"/>
</dbReference>
<dbReference type="PROSITE" id="PS50977">
    <property type="entry name" value="HTH_TETR_2"/>
    <property type="match status" value="1"/>
</dbReference>
<accession>A0A5C4WLY7</accession>
<feature type="region of interest" description="Disordered" evidence="2">
    <location>
        <begin position="94"/>
        <end position="135"/>
    </location>
</feature>
<dbReference type="Proteomes" id="UP000312512">
    <property type="component" value="Unassembled WGS sequence"/>
</dbReference>
<name>A0A5C4WLY7_9ACTN</name>
<keyword evidence="1" id="KW-0238">DNA-binding</keyword>
<dbReference type="GO" id="GO:0000976">
    <property type="term" value="F:transcription cis-regulatory region binding"/>
    <property type="evidence" value="ECO:0007669"/>
    <property type="project" value="TreeGrafter"/>
</dbReference>
<dbReference type="InterPro" id="IPR009057">
    <property type="entry name" value="Homeodomain-like_sf"/>
</dbReference>
<evidence type="ECO:0000313" key="3">
    <source>
        <dbReference type="EMBL" id="KAB8194628.1"/>
    </source>
</evidence>
<reference evidence="3 4" key="1">
    <citation type="submission" date="2019-10" db="EMBL/GenBank/DDBJ databases">
        <title>Nonomuraea sp. nov., isolated from Phyllanthus amarus.</title>
        <authorList>
            <person name="Klykleung N."/>
            <person name="Tanasupawat S."/>
        </authorList>
    </citation>
    <scope>NUCLEOTIDE SEQUENCE [LARGE SCALE GENOMIC DNA]</scope>
    <source>
        <strain evidence="3 4">PA1-10</strain>
    </source>
</reference>
<evidence type="ECO:0000256" key="1">
    <source>
        <dbReference type="ARBA" id="ARBA00023125"/>
    </source>
</evidence>
<dbReference type="InterPro" id="IPR001647">
    <property type="entry name" value="HTH_TetR"/>
</dbReference>
<sequence length="236" mass="24876">MSGLRERWRLKAMRTIQERALDLFDEKGFTAVTIEEIAAAAEVSPSSVYRFFGTKEGIVVADVEFDSMSPEALKDVLDPGDPVGSLLRAVRAYESGPEPASGSGDPDGSGGPDGSGNPDGSGGPDGSGAGRSRTERSPWRRVRYFFAEPSVRTAVCGTLDRAGQRIAPLIAASGGLTETQARVLANALAFGYFAALEQWYLDGGDRPIAGYVEEGMRPLRGIWPSPGQEPPGPGAG</sequence>
<dbReference type="EMBL" id="VDLX02000005">
    <property type="protein sequence ID" value="KAB8194628.1"/>
    <property type="molecule type" value="Genomic_DNA"/>
</dbReference>
<dbReference type="Gene3D" id="1.10.357.10">
    <property type="entry name" value="Tetracycline Repressor, domain 2"/>
    <property type="match status" value="2"/>
</dbReference>
<evidence type="ECO:0000313" key="4">
    <source>
        <dbReference type="Proteomes" id="UP000312512"/>
    </source>
</evidence>
<feature type="compositionally biased region" description="Gly residues" evidence="2">
    <location>
        <begin position="105"/>
        <end position="129"/>
    </location>
</feature>
<proteinExistence type="predicted"/>
<organism evidence="3 4">
    <name type="scientific">Nonomuraea phyllanthi</name>
    <dbReference type="NCBI Taxonomy" id="2219224"/>
    <lineage>
        <taxon>Bacteria</taxon>
        <taxon>Bacillati</taxon>
        <taxon>Actinomycetota</taxon>
        <taxon>Actinomycetes</taxon>
        <taxon>Streptosporangiales</taxon>
        <taxon>Streptosporangiaceae</taxon>
        <taxon>Nonomuraea</taxon>
    </lineage>
</organism>
<dbReference type="GO" id="GO:0003700">
    <property type="term" value="F:DNA-binding transcription factor activity"/>
    <property type="evidence" value="ECO:0007669"/>
    <property type="project" value="TreeGrafter"/>
</dbReference>
<dbReference type="InterPro" id="IPR050109">
    <property type="entry name" value="HTH-type_TetR-like_transc_reg"/>
</dbReference>
<dbReference type="OrthoDB" id="3211155at2"/>